<feature type="compositionally biased region" description="Acidic residues" evidence="1">
    <location>
        <begin position="149"/>
        <end position="160"/>
    </location>
</feature>
<feature type="compositionally biased region" description="Low complexity" evidence="1">
    <location>
        <begin position="59"/>
        <end position="70"/>
    </location>
</feature>
<gene>
    <name evidence="2" type="ORF">N7492_000047</name>
</gene>
<feature type="region of interest" description="Disordered" evidence="1">
    <location>
        <begin position="1"/>
        <end position="104"/>
    </location>
</feature>
<dbReference type="OrthoDB" id="427960at2759"/>
<feature type="compositionally biased region" description="Basic residues" evidence="1">
    <location>
        <begin position="170"/>
        <end position="189"/>
    </location>
</feature>
<feature type="compositionally biased region" description="Low complexity" evidence="1">
    <location>
        <begin position="23"/>
        <end position="32"/>
    </location>
</feature>
<dbReference type="Proteomes" id="UP001146351">
    <property type="component" value="Unassembled WGS sequence"/>
</dbReference>
<comment type="caution">
    <text evidence="2">The sequence shown here is derived from an EMBL/GenBank/DDBJ whole genome shotgun (WGS) entry which is preliminary data.</text>
</comment>
<keyword evidence="3" id="KW-1185">Reference proteome</keyword>
<evidence type="ECO:0000256" key="1">
    <source>
        <dbReference type="SAM" id="MobiDB-lite"/>
    </source>
</evidence>
<evidence type="ECO:0000313" key="3">
    <source>
        <dbReference type="Proteomes" id="UP001146351"/>
    </source>
</evidence>
<accession>A0A9W9IV42</accession>
<reference evidence="2" key="2">
    <citation type="journal article" date="2023" name="IMA Fungus">
        <title>Comparative genomic study of the Penicillium genus elucidates a diverse pangenome and 15 lateral gene transfer events.</title>
        <authorList>
            <person name="Petersen C."/>
            <person name="Sorensen T."/>
            <person name="Nielsen M.R."/>
            <person name="Sondergaard T.E."/>
            <person name="Sorensen J.L."/>
            <person name="Fitzpatrick D.A."/>
            <person name="Frisvad J.C."/>
            <person name="Nielsen K.L."/>
        </authorList>
    </citation>
    <scope>NUCLEOTIDE SEQUENCE</scope>
    <source>
        <strain evidence="2">IBT 21917</strain>
    </source>
</reference>
<dbReference type="AlphaFoldDB" id="A0A9W9IV42"/>
<name>A0A9W9IV42_9EURO</name>
<sequence length="217" mass="23121">MSSPAAGKPEKTMSSRLLTMKRAAASAVAHDAQSGTDEHPPSPKRQRVSDANGPSTPQSDLDAISAALAAEEAKRRDAITRQAAEAGETEWTLDIPAATSTPTRPLVVAADSLDAEDSILRGGRRAYGNFERKAQPVFRPPPEKKGSDSDSDSDDLDTDPTDPATVEARLKRKKQKAIAKAAKNKAKNKPGKDRLSNLTSISGSQSHGSKKKKRKSQ</sequence>
<proteinExistence type="predicted"/>
<feature type="region of interest" description="Disordered" evidence="1">
    <location>
        <begin position="126"/>
        <end position="217"/>
    </location>
</feature>
<organism evidence="2 3">
    <name type="scientific">Penicillium capsulatum</name>
    <dbReference type="NCBI Taxonomy" id="69766"/>
    <lineage>
        <taxon>Eukaryota</taxon>
        <taxon>Fungi</taxon>
        <taxon>Dikarya</taxon>
        <taxon>Ascomycota</taxon>
        <taxon>Pezizomycotina</taxon>
        <taxon>Eurotiomycetes</taxon>
        <taxon>Eurotiomycetidae</taxon>
        <taxon>Eurotiales</taxon>
        <taxon>Aspergillaceae</taxon>
        <taxon>Penicillium</taxon>
    </lineage>
</organism>
<reference evidence="2" key="1">
    <citation type="submission" date="2022-11" db="EMBL/GenBank/DDBJ databases">
        <authorList>
            <person name="Petersen C."/>
        </authorList>
    </citation>
    <scope>NUCLEOTIDE SEQUENCE</scope>
    <source>
        <strain evidence="2">IBT 21917</strain>
    </source>
</reference>
<feature type="compositionally biased region" description="Basic residues" evidence="1">
    <location>
        <begin position="208"/>
        <end position="217"/>
    </location>
</feature>
<protein>
    <submittedName>
        <fullName evidence="2">Uncharacterized protein</fullName>
    </submittedName>
</protein>
<evidence type="ECO:0000313" key="2">
    <source>
        <dbReference type="EMBL" id="KAJ5182431.1"/>
    </source>
</evidence>
<dbReference type="EMBL" id="JAPQKO010000001">
    <property type="protein sequence ID" value="KAJ5182431.1"/>
    <property type="molecule type" value="Genomic_DNA"/>
</dbReference>